<evidence type="ECO:0008006" key="3">
    <source>
        <dbReference type="Google" id="ProtNLM"/>
    </source>
</evidence>
<dbReference type="InterPro" id="IPR050951">
    <property type="entry name" value="Retrovirus_Pol_polyprotein"/>
</dbReference>
<evidence type="ECO:0000313" key="1">
    <source>
        <dbReference type="EMBL" id="PIO00855.1"/>
    </source>
</evidence>
<dbReference type="SUPFAM" id="SSF53098">
    <property type="entry name" value="Ribonuclease H-like"/>
    <property type="match status" value="1"/>
</dbReference>
<dbReference type="Gene3D" id="3.30.420.10">
    <property type="entry name" value="Ribonuclease H-like superfamily/Ribonuclease H"/>
    <property type="match status" value="1"/>
</dbReference>
<sequence>MAVSRNDAASVAKVLSSVYYRFGASKTIYCNQSWDFCEEVSRLLCERWNIPQTVTDSCEHNGLDDQSYDVLKSSIGRAVNDHAVDWDKYLDPILFQFRTTINPVTKCTPFFLMFNRNAQACSTNEVEESNGHVVVYPMNGDLAQYISADQEERESVRHMVLSNVSSTEKPVRKTVQKCQKSPLSADFQREEEVFRGVTVQSFKKFKPHHAVSFKFQTVFAPDVVVVEKDN</sequence>
<evidence type="ECO:0000313" key="2">
    <source>
        <dbReference type="Proteomes" id="UP000228934"/>
    </source>
</evidence>
<dbReference type="PANTHER" id="PTHR37984:SF5">
    <property type="entry name" value="PROTEIN NYNRIN-LIKE"/>
    <property type="match status" value="1"/>
</dbReference>
<organism evidence="1 2">
    <name type="scientific">Aquarana catesbeiana</name>
    <name type="common">American bullfrog</name>
    <name type="synonym">Rana catesbeiana</name>
    <dbReference type="NCBI Taxonomy" id="8400"/>
    <lineage>
        <taxon>Eukaryota</taxon>
        <taxon>Metazoa</taxon>
        <taxon>Chordata</taxon>
        <taxon>Craniata</taxon>
        <taxon>Vertebrata</taxon>
        <taxon>Euteleostomi</taxon>
        <taxon>Amphibia</taxon>
        <taxon>Batrachia</taxon>
        <taxon>Anura</taxon>
        <taxon>Neobatrachia</taxon>
        <taxon>Ranoidea</taxon>
        <taxon>Ranidae</taxon>
        <taxon>Aquarana</taxon>
    </lineage>
</organism>
<dbReference type="EMBL" id="KV922463">
    <property type="protein sequence ID" value="PIO00855.1"/>
    <property type="molecule type" value="Genomic_DNA"/>
</dbReference>
<accession>A0A2G9PC05</accession>
<dbReference type="OrthoDB" id="413122at2759"/>
<dbReference type="Proteomes" id="UP000228934">
    <property type="component" value="Unassembled WGS sequence"/>
</dbReference>
<dbReference type="InterPro" id="IPR012337">
    <property type="entry name" value="RNaseH-like_sf"/>
</dbReference>
<dbReference type="InterPro" id="IPR036397">
    <property type="entry name" value="RNaseH_sf"/>
</dbReference>
<keyword evidence="2" id="KW-1185">Reference proteome</keyword>
<dbReference type="GO" id="GO:0003676">
    <property type="term" value="F:nucleic acid binding"/>
    <property type="evidence" value="ECO:0007669"/>
    <property type="project" value="InterPro"/>
</dbReference>
<name>A0A2G9PC05_AQUCT</name>
<reference evidence="2" key="1">
    <citation type="journal article" date="2017" name="Nat. Commun.">
        <title>The North American bullfrog draft genome provides insight into hormonal regulation of long noncoding RNA.</title>
        <authorList>
            <person name="Hammond S.A."/>
            <person name="Warren R.L."/>
            <person name="Vandervalk B.P."/>
            <person name="Kucuk E."/>
            <person name="Khan H."/>
            <person name="Gibb E.A."/>
            <person name="Pandoh P."/>
            <person name="Kirk H."/>
            <person name="Zhao Y."/>
            <person name="Jones M."/>
            <person name="Mungall A.J."/>
            <person name="Coope R."/>
            <person name="Pleasance S."/>
            <person name="Moore R.A."/>
            <person name="Holt R.A."/>
            <person name="Round J.M."/>
            <person name="Ohora S."/>
            <person name="Walle B.V."/>
            <person name="Veldhoen N."/>
            <person name="Helbing C.C."/>
            <person name="Birol I."/>
        </authorList>
    </citation>
    <scope>NUCLEOTIDE SEQUENCE [LARGE SCALE GENOMIC DNA]</scope>
</reference>
<proteinExistence type="predicted"/>
<dbReference type="PANTHER" id="PTHR37984">
    <property type="entry name" value="PROTEIN CBG26694"/>
    <property type="match status" value="1"/>
</dbReference>
<protein>
    <recommendedName>
        <fullName evidence="3">Integrase catalytic domain-containing protein</fullName>
    </recommendedName>
</protein>
<gene>
    <name evidence="1" type="ORF">AB205_0133940</name>
</gene>
<dbReference type="AlphaFoldDB" id="A0A2G9PC05"/>